<evidence type="ECO:0000313" key="2">
    <source>
        <dbReference type="EMBL" id="VFT98298.1"/>
    </source>
</evidence>
<gene>
    <name evidence="2" type="primary">Aste57867_21628</name>
    <name evidence="1" type="ORF">As57867_021559</name>
    <name evidence="2" type="ORF">ASTE57867_21628</name>
</gene>
<accession>A0A485LI15</accession>
<protein>
    <submittedName>
        <fullName evidence="2">Aste57867_21628 protein</fullName>
    </submittedName>
</protein>
<reference evidence="1" key="2">
    <citation type="submission" date="2019-06" db="EMBL/GenBank/DDBJ databases">
        <title>Genomics analysis of Aphanomyces spp. identifies a new class of oomycete effector associated with host adaptation.</title>
        <authorList>
            <person name="Gaulin E."/>
        </authorList>
    </citation>
    <scope>NUCLEOTIDE SEQUENCE</scope>
    <source>
        <strain evidence="1">CBS 578.67</strain>
    </source>
</reference>
<dbReference type="Proteomes" id="UP000332933">
    <property type="component" value="Unassembled WGS sequence"/>
</dbReference>
<dbReference type="EMBL" id="VJMH01006985">
    <property type="protein sequence ID" value="KAF0686585.1"/>
    <property type="molecule type" value="Genomic_DNA"/>
</dbReference>
<keyword evidence="3" id="KW-1185">Reference proteome</keyword>
<dbReference type="AlphaFoldDB" id="A0A485LI15"/>
<reference evidence="2 3" key="1">
    <citation type="submission" date="2019-03" db="EMBL/GenBank/DDBJ databases">
        <authorList>
            <person name="Gaulin E."/>
            <person name="Dumas B."/>
        </authorList>
    </citation>
    <scope>NUCLEOTIDE SEQUENCE [LARGE SCALE GENOMIC DNA]</scope>
    <source>
        <strain evidence="2">CBS 568.67</strain>
    </source>
</reference>
<organism evidence="2 3">
    <name type="scientific">Aphanomyces stellatus</name>
    <dbReference type="NCBI Taxonomy" id="120398"/>
    <lineage>
        <taxon>Eukaryota</taxon>
        <taxon>Sar</taxon>
        <taxon>Stramenopiles</taxon>
        <taxon>Oomycota</taxon>
        <taxon>Saprolegniomycetes</taxon>
        <taxon>Saprolegniales</taxon>
        <taxon>Verrucalvaceae</taxon>
        <taxon>Aphanomyces</taxon>
    </lineage>
</organism>
<name>A0A485LI15_9STRA</name>
<dbReference type="EMBL" id="CAADRA010007011">
    <property type="protein sequence ID" value="VFT98298.1"/>
    <property type="molecule type" value="Genomic_DNA"/>
</dbReference>
<evidence type="ECO:0000313" key="1">
    <source>
        <dbReference type="EMBL" id="KAF0686585.1"/>
    </source>
</evidence>
<sequence>MCIASTCMQQTDADKAGNPAVPYALVAQTYCAAVAATAQADTTCGAAAMTALVACSTQACIDALTASAASCATFANFVTCFTSQFDPTGITTGVPGLPYSGDNLVQHVATTTLCGATVCNATTRAMATDLTCGAAAYAALLHAPAVATFNHPAQQTTCASFAAAAACYASNCFVDRPVAATAVAPFMTASATVYSATAAIALGDAMCGAAAVNALLLCPDATPNVRRSSSTLRVSERSLACRWPCTRPLPRPGAAVATSQVSRRRWAKCRNASCSSRMLHEPTGSRRRCFSGRGSGRAAAWTAMMDEMV</sequence>
<proteinExistence type="predicted"/>
<evidence type="ECO:0000313" key="3">
    <source>
        <dbReference type="Proteomes" id="UP000332933"/>
    </source>
</evidence>